<dbReference type="GO" id="GO:0006430">
    <property type="term" value="P:lysyl-tRNA aminoacylation"/>
    <property type="evidence" value="ECO:0007669"/>
    <property type="project" value="InterPro"/>
</dbReference>
<evidence type="ECO:0000313" key="5">
    <source>
        <dbReference type="EMBL" id="MPL65898.1"/>
    </source>
</evidence>
<evidence type="ECO:0000256" key="3">
    <source>
        <dbReference type="ARBA" id="ARBA00022840"/>
    </source>
</evidence>
<dbReference type="PANTHER" id="PTHR42918">
    <property type="entry name" value="LYSYL-TRNA SYNTHETASE"/>
    <property type="match status" value="1"/>
</dbReference>
<dbReference type="InterPro" id="IPR006195">
    <property type="entry name" value="aa-tRNA-synth_II"/>
</dbReference>
<name>A0A644TG00_9ZZZZ</name>
<dbReference type="GO" id="GO:0004824">
    <property type="term" value="F:lysine-tRNA ligase activity"/>
    <property type="evidence" value="ECO:0007669"/>
    <property type="project" value="InterPro"/>
</dbReference>
<dbReference type="EC" id="6.3.1.-" evidence="5"/>
<dbReference type="GO" id="GO:0005829">
    <property type="term" value="C:cytosol"/>
    <property type="evidence" value="ECO:0007669"/>
    <property type="project" value="TreeGrafter"/>
</dbReference>
<dbReference type="InterPro" id="IPR018149">
    <property type="entry name" value="Lys-tRNA-synth_II_C"/>
</dbReference>
<evidence type="ECO:0000256" key="2">
    <source>
        <dbReference type="ARBA" id="ARBA00022741"/>
    </source>
</evidence>
<dbReference type="GO" id="GO:0005524">
    <property type="term" value="F:ATP binding"/>
    <property type="evidence" value="ECO:0007669"/>
    <property type="project" value="UniProtKB-KW"/>
</dbReference>
<dbReference type="AlphaFoldDB" id="A0A644TG00"/>
<proteinExistence type="predicted"/>
<evidence type="ECO:0000259" key="4">
    <source>
        <dbReference type="PROSITE" id="PS50862"/>
    </source>
</evidence>
<gene>
    <name evidence="5" type="primary">epmA_2</name>
    <name evidence="5" type="ORF">SDC9_11563</name>
</gene>
<protein>
    <submittedName>
        <fullName evidence="5">Elongation factor P--(R)-beta-lysine ligase</fullName>
        <ecNumber evidence="5">6.3.1.-</ecNumber>
    </submittedName>
</protein>
<comment type="caution">
    <text evidence="5">The sequence shown here is derived from an EMBL/GenBank/DDBJ whole genome shotgun (WGS) entry which is preliminary data.</text>
</comment>
<dbReference type="InterPro" id="IPR004364">
    <property type="entry name" value="Aa-tRNA-synt_II"/>
</dbReference>
<organism evidence="5">
    <name type="scientific">bioreactor metagenome</name>
    <dbReference type="NCBI Taxonomy" id="1076179"/>
    <lineage>
        <taxon>unclassified sequences</taxon>
        <taxon>metagenomes</taxon>
        <taxon>ecological metagenomes</taxon>
    </lineage>
</organism>
<dbReference type="Gene3D" id="3.30.930.10">
    <property type="entry name" value="Bira Bifunctional Protein, Domain 2"/>
    <property type="match status" value="1"/>
</dbReference>
<keyword evidence="1 5" id="KW-0436">Ligase</keyword>
<dbReference type="Pfam" id="PF00152">
    <property type="entry name" value="tRNA-synt_2"/>
    <property type="match status" value="1"/>
</dbReference>
<reference evidence="5" key="1">
    <citation type="submission" date="2019-08" db="EMBL/GenBank/DDBJ databases">
        <authorList>
            <person name="Kucharzyk K."/>
            <person name="Murdoch R.W."/>
            <person name="Higgins S."/>
            <person name="Loffler F."/>
        </authorList>
    </citation>
    <scope>NUCLEOTIDE SEQUENCE</scope>
</reference>
<dbReference type="SUPFAM" id="SSF55681">
    <property type="entry name" value="Class II aaRS and biotin synthetases"/>
    <property type="match status" value="1"/>
</dbReference>
<feature type="domain" description="Aminoacyl-transfer RNA synthetases class-II family profile" evidence="4">
    <location>
        <begin position="10"/>
        <end position="318"/>
    </location>
</feature>
<keyword evidence="5" id="KW-0251">Elongation factor</keyword>
<dbReference type="InterPro" id="IPR045864">
    <property type="entry name" value="aa-tRNA-synth_II/BPL/LPL"/>
</dbReference>
<keyword evidence="2" id="KW-0547">Nucleotide-binding</keyword>
<accession>A0A644TG00</accession>
<dbReference type="GO" id="GO:0000049">
    <property type="term" value="F:tRNA binding"/>
    <property type="evidence" value="ECO:0007669"/>
    <property type="project" value="TreeGrafter"/>
</dbReference>
<keyword evidence="3" id="KW-0067">ATP-binding</keyword>
<dbReference type="PROSITE" id="PS50862">
    <property type="entry name" value="AA_TRNA_LIGASE_II"/>
    <property type="match status" value="1"/>
</dbReference>
<keyword evidence="5" id="KW-0648">Protein biosynthesis</keyword>
<evidence type="ECO:0000256" key="1">
    <source>
        <dbReference type="ARBA" id="ARBA00022598"/>
    </source>
</evidence>
<dbReference type="EMBL" id="VSSQ01000030">
    <property type="protein sequence ID" value="MPL65898.1"/>
    <property type="molecule type" value="Genomic_DNA"/>
</dbReference>
<dbReference type="PRINTS" id="PR00982">
    <property type="entry name" value="TRNASYNTHLYS"/>
</dbReference>
<dbReference type="GO" id="GO:0003746">
    <property type="term" value="F:translation elongation factor activity"/>
    <property type="evidence" value="ECO:0007669"/>
    <property type="project" value="UniProtKB-KW"/>
</dbReference>
<dbReference type="PANTHER" id="PTHR42918:SF6">
    <property type="entry name" value="ELONGATION FACTOR P--(R)-BETA-LYSINE LIGASE"/>
    <property type="match status" value="1"/>
</dbReference>
<sequence>MIRTMTIEAMRARSELVTKTREFFLSRGYVETDTPLLAPWLIPESSLEAFATEFKHPFMEEMPLYLIPSPELWMKKIIADSRTNVFQLCKSFRNAESLGRLHNPEFTMLEYYTIGGDSSSSARLTEDLFEALAPPDSPKEARPPFRRMTMAEAFHAYTGLDLDSLVQEEAMIEATRGLGLMVNSEAPWEEAFNIIFLSLVEPALPMDRPLILDEYPAGIECLARDIPGRPYKERWELYVRGIEVANCFTEMVDGRAVADYFRSQAEKKAQALVPHVVDTRYPEIFGDFPPCSGVAIGFDRLFMVMMGMRDIGEAINFPFSGFFKDKAKTEA</sequence>